<gene>
    <name evidence="1" type="ORF">METZ01_LOCUS341736</name>
</gene>
<reference evidence="1" key="1">
    <citation type="submission" date="2018-05" db="EMBL/GenBank/DDBJ databases">
        <authorList>
            <person name="Lanie J.A."/>
            <person name="Ng W.-L."/>
            <person name="Kazmierczak K.M."/>
            <person name="Andrzejewski T.M."/>
            <person name="Davidsen T.M."/>
            <person name="Wayne K.J."/>
            <person name="Tettelin H."/>
            <person name="Glass J.I."/>
            <person name="Rusch D."/>
            <person name="Podicherti R."/>
            <person name="Tsui H.-C.T."/>
            <person name="Winkler M.E."/>
        </authorList>
    </citation>
    <scope>NUCLEOTIDE SEQUENCE</scope>
</reference>
<protein>
    <submittedName>
        <fullName evidence="1">Uncharacterized protein</fullName>
    </submittedName>
</protein>
<dbReference type="EMBL" id="UINC01116854">
    <property type="protein sequence ID" value="SVC88882.1"/>
    <property type="molecule type" value="Genomic_DNA"/>
</dbReference>
<feature type="non-terminal residue" evidence="1">
    <location>
        <position position="40"/>
    </location>
</feature>
<evidence type="ECO:0000313" key="1">
    <source>
        <dbReference type="EMBL" id="SVC88882.1"/>
    </source>
</evidence>
<name>A0A382QVJ6_9ZZZZ</name>
<feature type="non-terminal residue" evidence="1">
    <location>
        <position position="1"/>
    </location>
</feature>
<accession>A0A382QVJ6</accession>
<organism evidence="1">
    <name type="scientific">marine metagenome</name>
    <dbReference type="NCBI Taxonomy" id="408172"/>
    <lineage>
        <taxon>unclassified sequences</taxon>
        <taxon>metagenomes</taxon>
        <taxon>ecological metagenomes</taxon>
    </lineage>
</organism>
<sequence length="40" mass="4622">RDGIESRIRDLDAQSRLLEKDLELRYENWSTGAETDSGLL</sequence>
<dbReference type="AlphaFoldDB" id="A0A382QVJ6"/>
<proteinExistence type="predicted"/>